<evidence type="ECO:0000256" key="2">
    <source>
        <dbReference type="ARBA" id="ARBA00012637"/>
    </source>
</evidence>
<evidence type="ECO:0000256" key="4">
    <source>
        <dbReference type="ARBA" id="ARBA00022827"/>
    </source>
</evidence>
<accession>A0ABD3C5I7</accession>
<dbReference type="EMBL" id="JAVIJP010000053">
    <property type="protein sequence ID" value="KAL3625056.1"/>
    <property type="molecule type" value="Genomic_DNA"/>
</dbReference>
<dbReference type="EC" id="1.6.5.9" evidence="2"/>
<evidence type="ECO:0000256" key="7">
    <source>
        <dbReference type="ARBA" id="ARBA00047599"/>
    </source>
</evidence>
<dbReference type="PANTHER" id="PTHR43706:SF47">
    <property type="entry name" value="EXTERNAL NADH-UBIQUINONE OXIDOREDUCTASE 1, MITOCHONDRIAL-RELATED"/>
    <property type="match status" value="1"/>
</dbReference>
<gene>
    <name evidence="9" type="ORF">CASFOL_031724</name>
</gene>
<evidence type="ECO:0000256" key="3">
    <source>
        <dbReference type="ARBA" id="ARBA00022630"/>
    </source>
</evidence>
<dbReference type="Proteomes" id="UP001632038">
    <property type="component" value="Unassembled WGS sequence"/>
</dbReference>
<evidence type="ECO:0000256" key="6">
    <source>
        <dbReference type="ARBA" id="ARBA00023027"/>
    </source>
</evidence>
<keyword evidence="5" id="KW-0560">Oxidoreductase</keyword>
<evidence type="ECO:0000256" key="8">
    <source>
        <dbReference type="ARBA" id="ARBA00049010"/>
    </source>
</evidence>
<comment type="similarity">
    <text evidence="1">Belongs to the NADH dehydrogenase family.</text>
</comment>
<evidence type="ECO:0000256" key="1">
    <source>
        <dbReference type="ARBA" id="ARBA00005272"/>
    </source>
</evidence>
<proteinExistence type="inferred from homology"/>
<name>A0ABD3C5I7_9LAMI</name>
<keyword evidence="4" id="KW-0274">FAD</keyword>
<evidence type="ECO:0000313" key="9">
    <source>
        <dbReference type="EMBL" id="KAL3625056.1"/>
    </source>
</evidence>
<dbReference type="InterPro" id="IPR045024">
    <property type="entry name" value="NDH-2"/>
</dbReference>
<comment type="catalytic activity">
    <reaction evidence="7">
        <text>a quinone + NADH + H(+) = a quinol + NAD(+)</text>
        <dbReference type="Rhea" id="RHEA:46160"/>
        <dbReference type="ChEBI" id="CHEBI:15378"/>
        <dbReference type="ChEBI" id="CHEBI:24646"/>
        <dbReference type="ChEBI" id="CHEBI:57540"/>
        <dbReference type="ChEBI" id="CHEBI:57945"/>
        <dbReference type="ChEBI" id="CHEBI:132124"/>
        <dbReference type="EC" id="1.6.5.9"/>
    </reaction>
</comment>
<protein>
    <recommendedName>
        <fullName evidence="2">NADH:ubiquinone reductase (non-electrogenic)</fullName>
        <ecNumber evidence="2">1.6.5.9</ecNumber>
    </recommendedName>
</protein>
<organism evidence="9 10">
    <name type="scientific">Castilleja foliolosa</name>
    <dbReference type="NCBI Taxonomy" id="1961234"/>
    <lineage>
        <taxon>Eukaryota</taxon>
        <taxon>Viridiplantae</taxon>
        <taxon>Streptophyta</taxon>
        <taxon>Embryophyta</taxon>
        <taxon>Tracheophyta</taxon>
        <taxon>Spermatophyta</taxon>
        <taxon>Magnoliopsida</taxon>
        <taxon>eudicotyledons</taxon>
        <taxon>Gunneridae</taxon>
        <taxon>Pentapetalae</taxon>
        <taxon>asterids</taxon>
        <taxon>lamiids</taxon>
        <taxon>Lamiales</taxon>
        <taxon>Orobanchaceae</taxon>
        <taxon>Pedicularideae</taxon>
        <taxon>Castillejinae</taxon>
        <taxon>Castilleja</taxon>
    </lineage>
</organism>
<keyword evidence="6" id="KW-0520">NAD</keyword>
<keyword evidence="3" id="KW-0285">Flavoprotein</keyword>
<evidence type="ECO:0000256" key="5">
    <source>
        <dbReference type="ARBA" id="ARBA00023002"/>
    </source>
</evidence>
<dbReference type="AlphaFoldDB" id="A0ABD3C5I7"/>
<dbReference type="PANTHER" id="PTHR43706">
    <property type="entry name" value="NADH DEHYDROGENASE"/>
    <property type="match status" value="1"/>
</dbReference>
<comment type="catalytic activity">
    <reaction evidence="8">
        <text>a ubiquinone + NADH + H(+) = a ubiquinol + NAD(+)</text>
        <dbReference type="Rhea" id="RHEA:23152"/>
        <dbReference type="Rhea" id="RHEA-COMP:9565"/>
        <dbReference type="Rhea" id="RHEA-COMP:9566"/>
        <dbReference type="ChEBI" id="CHEBI:15378"/>
        <dbReference type="ChEBI" id="CHEBI:16389"/>
        <dbReference type="ChEBI" id="CHEBI:17976"/>
        <dbReference type="ChEBI" id="CHEBI:57540"/>
        <dbReference type="ChEBI" id="CHEBI:57945"/>
    </reaction>
</comment>
<sequence length="117" mass="13400">MKNLPATAQDAAQQGSYLADCFNRMEECEKNPEGPLWFTGEGRHRFHPFRVHAFWSICSIGRIANGCPASRRLGSDWTQHSVALVFFVCQLVSWHTRALVISDWGRRFIFRRDSSGI</sequence>
<dbReference type="Gene3D" id="3.50.50.100">
    <property type="match status" value="1"/>
</dbReference>
<evidence type="ECO:0000313" key="10">
    <source>
        <dbReference type="Proteomes" id="UP001632038"/>
    </source>
</evidence>
<comment type="caution">
    <text evidence="9">The sequence shown here is derived from an EMBL/GenBank/DDBJ whole genome shotgun (WGS) entry which is preliminary data.</text>
</comment>
<reference evidence="10" key="1">
    <citation type="journal article" date="2024" name="IScience">
        <title>Strigolactones Initiate the Formation of Haustorium-like Structures in Castilleja.</title>
        <authorList>
            <person name="Buerger M."/>
            <person name="Peterson D."/>
            <person name="Chory J."/>
        </authorList>
    </citation>
    <scope>NUCLEOTIDE SEQUENCE [LARGE SCALE GENOMIC DNA]</scope>
</reference>
<keyword evidence="10" id="KW-1185">Reference proteome</keyword>
<dbReference type="GO" id="GO:0050136">
    <property type="term" value="F:NADH dehydrogenase (quinone) (non-electrogenic) activity"/>
    <property type="evidence" value="ECO:0007669"/>
    <property type="project" value="UniProtKB-EC"/>
</dbReference>